<dbReference type="EMBL" id="JAGQHR010000018">
    <property type="protein sequence ID" value="MCA9726317.1"/>
    <property type="molecule type" value="Genomic_DNA"/>
</dbReference>
<gene>
    <name evidence="2" type="ORF">KC729_01445</name>
</gene>
<feature type="domain" description="FlgD/Vpr Ig-like" evidence="1">
    <location>
        <begin position="588"/>
        <end position="639"/>
    </location>
</feature>
<sequence>MDIIRSNRGIVRTSVTTSILVLALAGPAAALRVASYNLLNYNDAARNANFRTVVEGMNPDVLVVEEILSQSAVNTFRDDVLNVLWPGEWVAGTFDDGPDTDCGIFLRAGTAQEIAHFSISTTLRQIDEWTIRPAGYATDDANVRIYALHLKASTGSTNEQRRLDEVTAMRALMETYPPGQNYLVTGDFNIYTSSEPAYQYMLSSANGLAGVVQDPIDRPGSWHDTGSFADIHTQSPRTMQFGGGATGGLDDRFDMMLVSPASQDGEGFDVLSSTYTAYGQDGLHFNHAIIDAPPNAAVPMVIAQAIHDASDHLPLFADFQVPARIVTQDALALGPVFVGGNATDLLSVENPAAVPGDDLDYSFTAPSAFDAPAGDFSLPAGAAPALHPISLHTDAAGFFAGNLVVHSDAPDEPSRNVELTGTVLDHARPSLDAAQVITEGTLDFGTHPVGQFAPLDALVYNFGYQSLQGLLDVYDAQITGDVRFSIAGGFTPQTLGTDPGTWSIEFDDAGASDGTYDATLVFSTRDQQDLGGALDLADLTLQLTATVGDAASVPTDPTHVVVAGIASIHPNPFSPSAEIHFGLTESGPVRLAVYDAGGRLLRSLASGDLPAGEHAVRWDGTDDAGRSMPAGIYFLRLQSRRLDQTRHIVRIR</sequence>
<reference evidence="2" key="2">
    <citation type="journal article" date="2021" name="Microbiome">
        <title>Successional dynamics and alternative stable states in a saline activated sludge microbial community over 9 years.</title>
        <authorList>
            <person name="Wang Y."/>
            <person name="Ye J."/>
            <person name="Ju F."/>
            <person name="Liu L."/>
            <person name="Boyd J.A."/>
            <person name="Deng Y."/>
            <person name="Parks D.H."/>
            <person name="Jiang X."/>
            <person name="Yin X."/>
            <person name="Woodcroft B.J."/>
            <person name="Tyson G.W."/>
            <person name="Hugenholtz P."/>
            <person name="Polz M.F."/>
            <person name="Zhang T."/>
        </authorList>
    </citation>
    <scope>NUCLEOTIDE SEQUENCE</scope>
    <source>
        <strain evidence="2">HKST-UBA01</strain>
    </source>
</reference>
<comment type="caution">
    <text evidence="2">The sequence shown here is derived from an EMBL/GenBank/DDBJ whole genome shotgun (WGS) entry which is preliminary data.</text>
</comment>
<evidence type="ECO:0000259" key="1">
    <source>
        <dbReference type="Pfam" id="PF13860"/>
    </source>
</evidence>
<accession>A0A956LWK0</accession>
<evidence type="ECO:0000313" key="2">
    <source>
        <dbReference type="EMBL" id="MCA9726317.1"/>
    </source>
</evidence>
<dbReference type="Pfam" id="PF13860">
    <property type="entry name" value="FlgD_ig"/>
    <property type="match status" value="1"/>
</dbReference>
<proteinExistence type="predicted"/>
<dbReference type="InterPro" id="IPR036691">
    <property type="entry name" value="Endo/exonu/phosph_ase_sf"/>
</dbReference>
<dbReference type="Gene3D" id="3.60.10.10">
    <property type="entry name" value="Endonuclease/exonuclease/phosphatase"/>
    <property type="match status" value="1"/>
</dbReference>
<protein>
    <recommendedName>
        <fullName evidence="1">FlgD/Vpr Ig-like domain-containing protein</fullName>
    </recommendedName>
</protein>
<dbReference type="SUPFAM" id="SSF56219">
    <property type="entry name" value="DNase I-like"/>
    <property type="match status" value="1"/>
</dbReference>
<dbReference type="InterPro" id="IPR013783">
    <property type="entry name" value="Ig-like_fold"/>
</dbReference>
<dbReference type="Proteomes" id="UP000697710">
    <property type="component" value="Unassembled WGS sequence"/>
</dbReference>
<reference evidence="2" key="1">
    <citation type="submission" date="2020-04" db="EMBL/GenBank/DDBJ databases">
        <authorList>
            <person name="Zhang T."/>
        </authorList>
    </citation>
    <scope>NUCLEOTIDE SEQUENCE</scope>
    <source>
        <strain evidence="2">HKST-UBA01</strain>
    </source>
</reference>
<dbReference type="Gene3D" id="2.60.40.4070">
    <property type="match status" value="1"/>
</dbReference>
<organism evidence="2 3">
    <name type="scientific">Eiseniibacteriota bacterium</name>
    <dbReference type="NCBI Taxonomy" id="2212470"/>
    <lineage>
        <taxon>Bacteria</taxon>
        <taxon>Candidatus Eiseniibacteriota</taxon>
    </lineage>
</organism>
<name>A0A956LWK0_UNCEI</name>
<evidence type="ECO:0000313" key="3">
    <source>
        <dbReference type="Proteomes" id="UP000697710"/>
    </source>
</evidence>
<dbReference type="Gene3D" id="2.60.40.10">
    <property type="entry name" value="Immunoglobulins"/>
    <property type="match status" value="1"/>
</dbReference>
<dbReference type="InterPro" id="IPR025965">
    <property type="entry name" value="FlgD/Vpr_Ig-like"/>
</dbReference>
<dbReference type="AlphaFoldDB" id="A0A956LWK0"/>